<sequence length="175" mass="19353">MRLTVGSPQESSGSPQMTQEGDTGFQSVQLRRRAADILILHSHTLTNMFAMPAVHRPSDTGCFVFFVSLLVSHIHSELPSRVPSSPSQVPLESPLKSLLESPLKSLFKSPLESPLKSLFNLLVSHIHSEREKSDLCFCSMGLIPAADKCNMIKAIKVTSWNVNGILNIVKRYKIL</sequence>
<gene>
    <name evidence="2" type="ORF">F7725_002252</name>
</gene>
<dbReference type="EMBL" id="JAAKFY010000018">
    <property type="protein sequence ID" value="KAF3843403.1"/>
    <property type="molecule type" value="Genomic_DNA"/>
</dbReference>
<proteinExistence type="predicted"/>
<evidence type="ECO:0000256" key="1">
    <source>
        <dbReference type="SAM" id="MobiDB-lite"/>
    </source>
</evidence>
<evidence type="ECO:0000313" key="3">
    <source>
        <dbReference type="Proteomes" id="UP000518266"/>
    </source>
</evidence>
<keyword evidence="3" id="KW-1185">Reference proteome</keyword>
<organism evidence="2 3">
    <name type="scientific">Dissostichus mawsoni</name>
    <name type="common">Antarctic cod</name>
    <dbReference type="NCBI Taxonomy" id="36200"/>
    <lineage>
        <taxon>Eukaryota</taxon>
        <taxon>Metazoa</taxon>
        <taxon>Chordata</taxon>
        <taxon>Craniata</taxon>
        <taxon>Vertebrata</taxon>
        <taxon>Euteleostomi</taxon>
        <taxon>Actinopterygii</taxon>
        <taxon>Neopterygii</taxon>
        <taxon>Teleostei</taxon>
        <taxon>Neoteleostei</taxon>
        <taxon>Acanthomorphata</taxon>
        <taxon>Eupercaria</taxon>
        <taxon>Perciformes</taxon>
        <taxon>Notothenioidei</taxon>
        <taxon>Nototheniidae</taxon>
        <taxon>Dissostichus</taxon>
    </lineage>
</organism>
<comment type="caution">
    <text evidence="2">The sequence shown here is derived from an EMBL/GenBank/DDBJ whole genome shotgun (WGS) entry which is preliminary data.</text>
</comment>
<evidence type="ECO:0000313" key="2">
    <source>
        <dbReference type="EMBL" id="KAF3843403.1"/>
    </source>
</evidence>
<accession>A0A7J5Y2X7</accession>
<reference evidence="2 3" key="1">
    <citation type="submission" date="2020-03" db="EMBL/GenBank/DDBJ databases">
        <title>Dissostichus mawsoni Genome sequencing and assembly.</title>
        <authorList>
            <person name="Park H."/>
        </authorList>
    </citation>
    <scope>NUCLEOTIDE SEQUENCE [LARGE SCALE GENOMIC DNA]</scope>
    <source>
        <strain evidence="2">DM0001</strain>
        <tissue evidence="2">Muscle</tissue>
    </source>
</reference>
<name>A0A7J5Y2X7_DISMA</name>
<protein>
    <submittedName>
        <fullName evidence="2">Uncharacterized protein</fullName>
    </submittedName>
</protein>
<dbReference type="AlphaFoldDB" id="A0A7J5Y2X7"/>
<dbReference type="Proteomes" id="UP000518266">
    <property type="component" value="Unassembled WGS sequence"/>
</dbReference>
<feature type="region of interest" description="Disordered" evidence="1">
    <location>
        <begin position="1"/>
        <end position="24"/>
    </location>
</feature>